<dbReference type="EMBL" id="LT629748">
    <property type="protein sequence ID" value="SDR70342.1"/>
    <property type="molecule type" value="Genomic_DNA"/>
</dbReference>
<evidence type="ECO:0000313" key="4">
    <source>
        <dbReference type="EMBL" id="SDR70342.1"/>
    </source>
</evidence>
<dbReference type="Proteomes" id="UP000243426">
    <property type="component" value="Chromosome I"/>
</dbReference>
<dbReference type="STRING" id="797277.SAMN05216198_0121"/>
<protein>
    <submittedName>
        <fullName evidence="4">Zonular occludens toxin (Zot)</fullName>
    </submittedName>
</protein>
<feature type="compositionally biased region" description="Polar residues" evidence="1">
    <location>
        <begin position="359"/>
        <end position="378"/>
    </location>
</feature>
<organism evidence="4 5">
    <name type="scientific">Halopseudomonas litoralis</name>
    <dbReference type="NCBI Taxonomy" id="797277"/>
    <lineage>
        <taxon>Bacteria</taxon>
        <taxon>Pseudomonadati</taxon>
        <taxon>Pseudomonadota</taxon>
        <taxon>Gammaproteobacteria</taxon>
        <taxon>Pseudomonadales</taxon>
        <taxon>Pseudomonadaceae</taxon>
        <taxon>Halopseudomonas</taxon>
    </lineage>
</organism>
<gene>
    <name evidence="4" type="ORF">SAMN05216198_0121</name>
</gene>
<dbReference type="InterPro" id="IPR008900">
    <property type="entry name" value="Zot_N"/>
</dbReference>
<dbReference type="RefSeq" id="WP_090271552.1">
    <property type="nucleotide sequence ID" value="NZ_LT629748.1"/>
</dbReference>
<feature type="domain" description="Zona occludens toxin N-terminal" evidence="3">
    <location>
        <begin position="1"/>
        <end position="177"/>
    </location>
</feature>
<keyword evidence="5" id="KW-1185">Reference proteome</keyword>
<keyword evidence="2" id="KW-0812">Transmembrane</keyword>
<feature type="transmembrane region" description="Helical" evidence="2">
    <location>
        <begin position="188"/>
        <end position="210"/>
    </location>
</feature>
<evidence type="ECO:0000259" key="3">
    <source>
        <dbReference type="Pfam" id="PF05707"/>
    </source>
</evidence>
<accession>A0A1H1L7S1</accession>
<keyword evidence="2" id="KW-1133">Transmembrane helix</keyword>
<dbReference type="OrthoDB" id="8809170at2"/>
<dbReference type="AlphaFoldDB" id="A0A1H1L7S1"/>
<sequence length="403" mass="45513">MLYIRTGLMGHGKTLNTIKEVDQKAHKEGRPVYFHNVTGLEPDKLQADWFEFEEPHKWFDLPQDSIVVVDEAQQFFGTRDPRKDVPEYCSRFEIMRKQGHEVHLITQDPRFLDVHARRLCNKHIHYSRIFGSSKLVRYETERCYETVDKFPTNKLADKTTVSLDKKYFGVYSSAQAGHHFKFKPSKKAMFFAVATLVTAFLVFRALNLFYGSDDSKSGQADSVVAQVQNAVGSTTGSLFGSVGEGDKPLTATQYLAQLEPRVPNIPASAPVYDELTSPQTHPRLFCAASDDPDLLERTSHPIGVYNGVRTSCVCYTQQVTRVDVGFQFCMNAVKHGYFDNTRPDQQQQLAQGGFNQNGMQPNQLRPSVQSPPLRSSSFPAFGPEPPQVTRVTVVPYEKGQFAW</sequence>
<dbReference type="InterPro" id="IPR027417">
    <property type="entry name" value="P-loop_NTPase"/>
</dbReference>
<evidence type="ECO:0000256" key="2">
    <source>
        <dbReference type="SAM" id="Phobius"/>
    </source>
</evidence>
<evidence type="ECO:0000256" key="1">
    <source>
        <dbReference type="SAM" id="MobiDB-lite"/>
    </source>
</evidence>
<evidence type="ECO:0000313" key="5">
    <source>
        <dbReference type="Proteomes" id="UP000243426"/>
    </source>
</evidence>
<dbReference type="Gene3D" id="3.40.50.300">
    <property type="entry name" value="P-loop containing nucleotide triphosphate hydrolases"/>
    <property type="match status" value="1"/>
</dbReference>
<keyword evidence="2" id="KW-0472">Membrane</keyword>
<feature type="region of interest" description="Disordered" evidence="1">
    <location>
        <begin position="352"/>
        <end position="384"/>
    </location>
</feature>
<proteinExistence type="predicted"/>
<name>A0A1H1L7S1_9GAMM</name>
<reference evidence="5" key="1">
    <citation type="submission" date="2016-10" db="EMBL/GenBank/DDBJ databases">
        <authorList>
            <person name="Varghese N."/>
            <person name="Submissions S."/>
        </authorList>
    </citation>
    <scope>NUCLEOTIDE SEQUENCE [LARGE SCALE GENOMIC DNA]</scope>
    <source>
        <strain evidence="5">2SM5</strain>
    </source>
</reference>
<dbReference type="Pfam" id="PF05707">
    <property type="entry name" value="Zot"/>
    <property type="match status" value="1"/>
</dbReference>